<dbReference type="PANTHER" id="PTHR47966:SF51">
    <property type="entry name" value="BETA-SITE APP-CLEAVING ENZYME, ISOFORM A-RELATED"/>
    <property type="match status" value="1"/>
</dbReference>
<evidence type="ECO:0000256" key="5">
    <source>
        <dbReference type="RuleBase" id="RU000454"/>
    </source>
</evidence>
<evidence type="ECO:0000256" key="7">
    <source>
        <dbReference type="SAM" id="Phobius"/>
    </source>
</evidence>
<keyword evidence="7" id="KW-1133">Transmembrane helix</keyword>
<evidence type="ECO:0000259" key="8">
    <source>
        <dbReference type="PROSITE" id="PS51767"/>
    </source>
</evidence>
<dbReference type="PROSITE" id="PS51767">
    <property type="entry name" value="PEPTIDASE_A1"/>
    <property type="match status" value="1"/>
</dbReference>
<feature type="compositionally biased region" description="Acidic residues" evidence="6">
    <location>
        <begin position="247"/>
        <end position="256"/>
    </location>
</feature>
<dbReference type="Pfam" id="PF00026">
    <property type="entry name" value="Asp"/>
    <property type="match status" value="2"/>
</dbReference>
<evidence type="ECO:0000313" key="9">
    <source>
        <dbReference type="EMBL" id="CAE4668118.1"/>
    </source>
</evidence>
<keyword evidence="3 5" id="KW-0064">Aspartyl protease</keyword>
<dbReference type="GO" id="GO:0006508">
    <property type="term" value="P:proteolysis"/>
    <property type="evidence" value="ECO:0007669"/>
    <property type="project" value="UniProtKB-KW"/>
</dbReference>
<dbReference type="EMBL" id="HBNS01060777">
    <property type="protein sequence ID" value="CAE4668118.1"/>
    <property type="molecule type" value="Transcribed_RNA"/>
</dbReference>
<evidence type="ECO:0000256" key="3">
    <source>
        <dbReference type="ARBA" id="ARBA00022750"/>
    </source>
</evidence>
<dbReference type="SUPFAM" id="SSF50630">
    <property type="entry name" value="Acid proteases"/>
    <property type="match status" value="1"/>
</dbReference>
<gene>
    <name evidence="9" type="ORF">DBRI00130_LOCUS43785</name>
</gene>
<feature type="compositionally biased region" description="Low complexity" evidence="6">
    <location>
        <begin position="539"/>
        <end position="550"/>
    </location>
</feature>
<accession>A0A7S4T8L5</accession>
<feature type="domain" description="Peptidase A1" evidence="8">
    <location>
        <begin position="91"/>
        <end position="476"/>
    </location>
</feature>
<dbReference type="InterPro" id="IPR034164">
    <property type="entry name" value="Pepsin-like_dom"/>
</dbReference>
<evidence type="ECO:0000256" key="6">
    <source>
        <dbReference type="SAM" id="MobiDB-lite"/>
    </source>
</evidence>
<proteinExistence type="inferred from homology"/>
<reference evidence="9" key="1">
    <citation type="submission" date="2021-01" db="EMBL/GenBank/DDBJ databases">
        <authorList>
            <person name="Corre E."/>
            <person name="Pelletier E."/>
            <person name="Niang G."/>
            <person name="Scheremetjew M."/>
            <person name="Finn R."/>
            <person name="Kale V."/>
            <person name="Holt S."/>
            <person name="Cochrane G."/>
            <person name="Meng A."/>
            <person name="Brown T."/>
            <person name="Cohen L."/>
        </authorList>
    </citation>
    <scope>NUCLEOTIDE SEQUENCE</scope>
    <source>
        <strain evidence="9">GSO104</strain>
    </source>
</reference>
<dbReference type="GO" id="GO:0004190">
    <property type="term" value="F:aspartic-type endopeptidase activity"/>
    <property type="evidence" value="ECO:0007669"/>
    <property type="project" value="UniProtKB-KW"/>
</dbReference>
<dbReference type="InterPro" id="IPR021109">
    <property type="entry name" value="Peptidase_aspartic_dom_sf"/>
</dbReference>
<feature type="transmembrane region" description="Helical" evidence="7">
    <location>
        <begin position="606"/>
        <end position="624"/>
    </location>
</feature>
<evidence type="ECO:0000256" key="4">
    <source>
        <dbReference type="PIRSR" id="PIRSR601461-1"/>
    </source>
</evidence>
<feature type="region of interest" description="Disordered" evidence="6">
    <location>
        <begin position="498"/>
        <end position="557"/>
    </location>
</feature>
<keyword evidence="7" id="KW-0472">Membrane</keyword>
<keyword evidence="5" id="KW-0378">Hydrolase</keyword>
<feature type="active site" evidence="4">
    <location>
        <position position="109"/>
    </location>
</feature>
<sequence length="651" mass="70869">MLTNGGINREVGLVVGVPLRKAEKDRYRAASQAQLMHHRSRRLAAVSDAHNKRGGQDKDFLNWRKGHKRRSLGEEIGGGTLPLSNCHLVLWTGEIELGTPGQPFAVHLDTGSSDLWIPSVHCDESCQGFDEWRLYDSSLSSTYKVASDDPDANKFEIRYADGETATGEHGSDVMRLASDLFIPEQIFAQITSFSSFQTCASEEGVLGLGLNALSSHSFPSTLSKLRGVLKQPIFSVYLNGSIDDYPPLEEDEESYNEDSQQPDYAGNREYGVGHASSANSEVVFGGVNQLHYQGCLTWHNVIDLNAEENMQIGVDLDDLDRYWMFTIDKVEVGGTALDQGLLAIVDSGSTYIVGPSFDVGIFADLNGCVCFFLDEEGGMGEFSSYTDCDSEEGFDIAVLPDCGAPFFPLELVTDGVTYTLDRSDLVMEMETGEGEEPLCILRMVSSPSFPAWVLGDVFLNKYYAAFDFGNKRIGFAEGVMQSDDVCEKDTHLNLSVSSEMINDKTNKSSSPIQNEQNSTEVGNEEPSTPTPTFPDNIDPTTTAGSTPSPSDNQQNSTEANTGEMITTISNIPGDIETQNVTVATASVGNITQAYDGDVGSSLQARFGIAWAVLFVVCIVVGVFVRRRLKQGNRHGFSAVEFRAGNNDGNVL</sequence>
<protein>
    <recommendedName>
        <fullName evidence="8">Peptidase A1 domain-containing protein</fullName>
    </recommendedName>
</protein>
<dbReference type="PROSITE" id="PS00141">
    <property type="entry name" value="ASP_PROTEASE"/>
    <property type="match status" value="1"/>
</dbReference>
<dbReference type="Gene3D" id="2.40.70.10">
    <property type="entry name" value="Acid Proteases"/>
    <property type="match status" value="2"/>
</dbReference>
<evidence type="ECO:0000256" key="1">
    <source>
        <dbReference type="ARBA" id="ARBA00007447"/>
    </source>
</evidence>
<dbReference type="InterPro" id="IPR033121">
    <property type="entry name" value="PEPTIDASE_A1"/>
</dbReference>
<dbReference type="CDD" id="cd05471">
    <property type="entry name" value="pepsin_like"/>
    <property type="match status" value="1"/>
</dbReference>
<keyword evidence="7" id="KW-0812">Transmembrane</keyword>
<keyword evidence="2 5" id="KW-0645">Protease</keyword>
<dbReference type="PANTHER" id="PTHR47966">
    <property type="entry name" value="BETA-SITE APP-CLEAVING ENZYME, ISOFORM A-RELATED"/>
    <property type="match status" value="1"/>
</dbReference>
<feature type="region of interest" description="Disordered" evidence="6">
    <location>
        <begin position="247"/>
        <end position="267"/>
    </location>
</feature>
<comment type="similarity">
    <text evidence="1 5">Belongs to the peptidase A1 family.</text>
</comment>
<evidence type="ECO:0000256" key="2">
    <source>
        <dbReference type="ARBA" id="ARBA00022670"/>
    </source>
</evidence>
<name>A0A7S4T8L5_9STRA</name>
<dbReference type="InterPro" id="IPR001461">
    <property type="entry name" value="Aspartic_peptidase_A1"/>
</dbReference>
<feature type="active site" evidence="4">
    <location>
        <position position="346"/>
    </location>
</feature>
<dbReference type="InterPro" id="IPR001969">
    <property type="entry name" value="Aspartic_peptidase_AS"/>
</dbReference>
<dbReference type="AlphaFoldDB" id="A0A7S4T8L5"/>
<dbReference type="PRINTS" id="PR00792">
    <property type="entry name" value="PEPSIN"/>
</dbReference>
<organism evidence="9">
    <name type="scientific">Ditylum brightwellii</name>
    <dbReference type="NCBI Taxonomy" id="49249"/>
    <lineage>
        <taxon>Eukaryota</taxon>
        <taxon>Sar</taxon>
        <taxon>Stramenopiles</taxon>
        <taxon>Ochrophyta</taxon>
        <taxon>Bacillariophyta</taxon>
        <taxon>Mediophyceae</taxon>
        <taxon>Lithodesmiophycidae</taxon>
        <taxon>Lithodesmiales</taxon>
        <taxon>Lithodesmiaceae</taxon>
        <taxon>Ditylum</taxon>
    </lineage>
</organism>
<feature type="compositionally biased region" description="Polar residues" evidence="6">
    <location>
        <begin position="507"/>
        <end position="527"/>
    </location>
</feature>